<sequence length="116" mass="12237">MSFGPPPPAYPPQPPPQGPPQGPDFLASDRGRAVVVDAAGVCFENYGHTAEFGWAEIGNVHFTGQGTCLRVGVTHASGAFVECMVEAKAPERLQQWFAELAPVLGYYLNGRAGHGG</sequence>
<evidence type="ECO:0000256" key="1">
    <source>
        <dbReference type="SAM" id="MobiDB-lite"/>
    </source>
</evidence>
<proteinExistence type="predicted"/>
<organism evidence="2 3">
    <name type="scientific">Streptomyces cavernicola</name>
    <dbReference type="NCBI Taxonomy" id="3043613"/>
    <lineage>
        <taxon>Bacteria</taxon>
        <taxon>Bacillati</taxon>
        <taxon>Actinomycetota</taxon>
        <taxon>Actinomycetes</taxon>
        <taxon>Kitasatosporales</taxon>
        <taxon>Streptomycetaceae</taxon>
        <taxon>Streptomyces</taxon>
    </lineage>
</organism>
<reference evidence="2 3" key="1">
    <citation type="submission" date="2023-05" db="EMBL/GenBank/DDBJ databases">
        <title>Draft genome sequence of Streptomyces sp. B-S-A6 isolated from a cave soil in Thailand.</title>
        <authorList>
            <person name="Chamroensaksri N."/>
            <person name="Muangham S."/>
        </authorList>
    </citation>
    <scope>NUCLEOTIDE SEQUENCE [LARGE SCALE GENOMIC DNA]</scope>
    <source>
        <strain evidence="2 3">B-S-A6</strain>
    </source>
</reference>
<feature type="compositionally biased region" description="Pro residues" evidence="1">
    <location>
        <begin position="1"/>
        <end position="22"/>
    </location>
</feature>
<evidence type="ECO:0000313" key="2">
    <source>
        <dbReference type="EMBL" id="MDI3408072.1"/>
    </source>
</evidence>
<keyword evidence="3" id="KW-1185">Reference proteome</keyword>
<feature type="region of interest" description="Disordered" evidence="1">
    <location>
        <begin position="1"/>
        <end position="27"/>
    </location>
</feature>
<accession>A0ABT6SIQ6</accession>
<name>A0ABT6SIQ6_9ACTN</name>
<dbReference type="EMBL" id="JASCIQ010000040">
    <property type="protein sequence ID" value="MDI3408072.1"/>
    <property type="molecule type" value="Genomic_DNA"/>
</dbReference>
<dbReference type="Proteomes" id="UP001223978">
    <property type="component" value="Unassembled WGS sequence"/>
</dbReference>
<gene>
    <name evidence="2" type="ORF">QIS96_30185</name>
</gene>
<evidence type="ECO:0008006" key="4">
    <source>
        <dbReference type="Google" id="ProtNLM"/>
    </source>
</evidence>
<comment type="caution">
    <text evidence="2">The sequence shown here is derived from an EMBL/GenBank/DDBJ whole genome shotgun (WGS) entry which is preliminary data.</text>
</comment>
<evidence type="ECO:0000313" key="3">
    <source>
        <dbReference type="Proteomes" id="UP001223978"/>
    </source>
</evidence>
<dbReference type="RefSeq" id="WP_282545978.1">
    <property type="nucleotide sequence ID" value="NZ_JASCIQ010000040.1"/>
</dbReference>
<protein>
    <recommendedName>
        <fullName evidence="4">Serine/threonine protein kinase</fullName>
    </recommendedName>
</protein>